<evidence type="ECO:0000256" key="1">
    <source>
        <dbReference type="SAM" id="MobiDB-lite"/>
    </source>
</evidence>
<evidence type="ECO:0000313" key="3">
    <source>
        <dbReference type="Proteomes" id="UP000598196"/>
    </source>
</evidence>
<dbReference type="AlphaFoldDB" id="A0A918DCZ8"/>
<feature type="region of interest" description="Disordered" evidence="1">
    <location>
        <begin position="1"/>
        <end position="21"/>
    </location>
</feature>
<organism evidence="2 3">
    <name type="scientific">Gemmobacter aquaticus</name>
    <dbReference type="NCBI Taxonomy" id="490185"/>
    <lineage>
        <taxon>Bacteria</taxon>
        <taxon>Pseudomonadati</taxon>
        <taxon>Pseudomonadota</taxon>
        <taxon>Alphaproteobacteria</taxon>
        <taxon>Rhodobacterales</taxon>
        <taxon>Paracoccaceae</taxon>
        <taxon>Gemmobacter</taxon>
    </lineage>
</organism>
<keyword evidence="3" id="KW-1185">Reference proteome</keyword>
<protein>
    <submittedName>
        <fullName evidence="2">Uncharacterized protein</fullName>
    </submittedName>
</protein>
<name>A0A918DCZ8_9RHOB</name>
<sequence>MRRADPRQGIASGRNTIMRQPFPPQYPFDGHGDVIVILDDQHSAADGGRFGWHGASVLKAGAAGVVTWAKGLTNEKRAGRKTGPP</sequence>
<comment type="caution">
    <text evidence="2">The sequence shown here is derived from an EMBL/GenBank/DDBJ whole genome shotgun (WGS) entry which is preliminary data.</text>
</comment>
<proteinExistence type="predicted"/>
<gene>
    <name evidence="2" type="ORF">GCM10010991_12320</name>
</gene>
<dbReference type="Proteomes" id="UP000598196">
    <property type="component" value="Unassembled WGS sequence"/>
</dbReference>
<dbReference type="EMBL" id="BMLP01000001">
    <property type="protein sequence ID" value="GGO28973.1"/>
    <property type="molecule type" value="Genomic_DNA"/>
</dbReference>
<accession>A0A918DCZ8</accession>
<evidence type="ECO:0000313" key="2">
    <source>
        <dbReference type="EMBL" id="GGO28973.1"/>
    </source>
</evidence>
<reference evidence="2 3" key="1">
    <citation type="journal article" date="2014" name="Int. J. Syst. Evol. Microbiol.">
        <title>Complete genome sequence of Corynebacterium casei LMG S-19264T (=DSM 44701T), isolated from a smear-ripened cheese.</title>
        <authorList>
            <consortium name="US DOE Joint Genome Institute (JGI-PGF)"/>
            <person name="Walter F."/>
            <person name="Albersmeier A."/>
            <person name="Kalinowski J."/>
            <person name="Ruckert C."/>
        </authorList>
    </citation>
    <scope>NUCLEOTIDE SEQUENCE [LARGE SCALE GENOMIC DNA]</scope>
    <source>
        <strain evidence="2 3">CGMCC 1.7029</strain>
    </source>
</reference>